<comment type="caution">
    <text evidence="4">The sequence shown here is derived from an EMBL/GenBank/DDBJ whole genome shotgun (WGS) entry which is preliminary data.</text>
</comment>
<dbReference type="EMBL" id="QSPP01000005">
    <property type="protein sequence ID" value="RGJ91249.1"/>
    <property type="molecule type" value="Genomic_DNA"/>
</dbReference>
<protein>
    <recommendedName>
        <fullName evidence="3">Lysozyme</fullName>
        <ecNumber evidence="3">3.2.1.17</ecNumber>
    </recommendedName>
</protein>
<dbReference type="InterPro" id="IPR002196">
    <property type="entry name" value="Glyco_hydro_24"/>
</dbReference>
<comment type="similarity">
    <text evidence="3">Belongs to the glycosyl hydrolase 24 family.</text>
</comment>
<evidence type="ECO:0000256" key="2">
    <source>
        <dbReference type="ARBA" id="ARBA00022638"/>
    </source>
</evidence>
<dbReference type="EC" id="3.2.1.17" evidence="3"/>
<dbReference type="GO" id="GO:0042742">
    <property type="term" value="P:defense response to bacterium"/>
    <property type="evidence" value="ECO:0007669"/>
    <property type="project" value="UniProtKB-KW"/>
</dbReference>
<reference evidence="4 5" key="1">
    <citation type="submission" date="2018-08" db="EMBL/GenBank/DDBJ databases">
        <title>A genome reference for cultivated species of the human gut microbiota.</title>
        <authorList>
            <person name="Zou Y."/>
            <person name="Xue W."/>
            <person name="Luo G."/>
        </authorList>
    </citation>
    <scope>NUCLEOTIDE SEQUENCE [LARGE SCALE GENOMIC DNA]</scope>
    <source>
        <strain evidence="4 5">TM05-16</strain>
    </source>
</reference>
<dbReference type="Pfam" id="PF00959">
    <property type="entry name" value="Phage_lysozyme"/>
    <property type="match status" value="1"/>
</dbReference>
<proteinExistence type="inferred from homology"/>
<keyword evidence="3 4" id="KW-0378">Hydrolase</keyword>
<name>A0A3E4JV06_PHOVU</name>
<dbReference type="GO" id="GO:0003796">
    <property type="term" value="F:lysozyme activity"/>
    <property type="evidence" value="ECO:0007669"/>
    <property type="project" value="UniProtKB-EC"/>
</dbReference>
<dbReference type="InterPro" id="IPR023347">
    <property type="entry name" value="Lysozyme_dom_sf"/>
</dbReference>
<dbReference type="Gene3D" id="1.10.530.40">
    <property type="match status" value="1"/>
</dbReference>
<dbReference type="GO" id="GO:0031640">
    <property type="term" value="P:killing of cells of another organism"/>
    <property type="evidence" value="ECO:0007669"/>
    <property type="project" value="UniProtKB-KW"/>
</dbReference>
<evidence type="ECO:0000313" key="5">
    <source>
        <dbReference type="Proteomes" id="UP000260640"/>
    </source>
</evidence>
<organism evidence="4 5">
    <name type="scientific">Phocaeicola vulgatus</name>
    <name type="common">Bacteroides vulgatus</name>
    <dbReference type="NCBI Taxonomy" id="821"/>
    <lineage>
        <taxon>Bacteria</taxon>
        <taxon>Pseudomonadati</taxon>
        <taxon>Bacteroidota</taxon>
        <taxon>Bacteroidia</taxon>
        <taxon>Bacteroidales</taxon>
        <taxon>Bacteroidaceae</taxon>
        <taxon>Phocaeicola</taxon>
    </lineage>
</organism>
<dbReference type="GO" id="GO:0016998">
    <property type="term" value="P:cell wall macromolecule catabolic process"/>
    <property type="evidence" value="ECO:0007669"/>
    <property type="project" value="InterPro"/>
</dbReference>
<dbReference type="AlphaFoldDB" id="A0A3E4JV06"/>
<keyword evidence="2 3" id="KW-0081">Bacteriolytic enzyme</keyword>
<comment type="catalytic activity">
    <reaction evidence="3">
        <text>Hydrolysis of (1-&gt;4)-beta-linkages between N-acetylmuramic acid and N-acetyl-D-glucosamine residues in a peptidoglycan and between N-acetyl-D-glucosamine residues in chitodextrins.</text>
        <dbReference type="EC" id="3.2.1.17"/>
    </reaction>
</comment>
<keyword evidence="1 3" id="KW-0929">Antimicrobial</keyword>
<dbReference type="InterPro" id="IPR023346">
    <property type="entry name" value="Lysozyme-like_dom_sf"/>
</dbReference>
<keyword evidence="3" id="KW-0326">Glycosidase</keyword>
<evidence type="ECO:0000313" key="4">
    <source>
        <dbReference type="EMBL" id="RGJ91249.1"/>
    </source>
</evidence>
<accession>A0A3E4JV06</accession>
<dbReference type="GO" id="GO:0009253">
    <property type="term" value="P:peptidoglycan catabolic process"/>
    <property type="evidence" value="ECO:0007669"/>
    <property type="project" value="InterPro"/>
</dbReference>
<dbReference type="SUPFAM" id="SSF53955">
    <property type="entry name" value="Lysozyme-like"/>
    <property type="match status" value="1"/>
</dbReference>
<dbReference type="Proteomes" id="UP000260640">
    <property type="component" value="Unassembled WGS sequence"/>
</dbReference>
<dbReference type="RefSeq" id="WP_005807116.1">
    <property type="nucleotide sequence ID" value="NZ_QRTU01000025.1"/>
</dbReference>
<evidence type="ECO:0000256" key="1">
    <source>
        <dbReference type="ARBA" id="ARBA00022529"/>
    </source>
</evidence>
<gene>
    <name evidence="4" type="ORF">DXD46_03655</name>
</gene>
<sequence length="177" mass="20557">MKHVRMFVIILLVSAVATVYGKERHGTETGTAQLSIYKLPPLERAIRCTKYYEGWHGEKKHWPYVGWGHKVLPGESFTNDITKAQGDSILRADMMKLCRLFSRFGRDSTLLSCLAYQVGPYRLLGSKDFPKSKLIQKLEAGNRDIYKEYISFRCYKGKVVPSIERRRKVEYLLLFEE</sequence>
<evidence type="ECO:0000256" key="3">
    <source>
        <dbReference type="RuleBase" id="RU003788"/>
    </source>
</evidence>